<evidence type="ECO:0000313" key="3">
    <source>
        <dbReference type="Proteomes" id="UP000008068"/>
    </source>
</evidence>
<protein>
    <submittedName>
        <fullName evidence="2">Uncharacterized protein</fullName>
    </submittedName>
</protein>
<evidence type="ECO:0000313" key="2">
    <source>
        <dbReference type="EMBL" id="EGT40506.1"/>
    </source>
</evidence>
<organism evidence="3">
    <name type="scientific">Caenorhabditis brenneri</name>
    <name type="common">Nematode worm</name>
    <dbReference type="NCBI Taxonomy" id="135651"/>
    <lineage>
        <taxon>Eukaryota</taxon>
        <taxon>Metazoa</taxon>
        <taxon>Ecdysozoa</taxon>
        <taxon>Nematoda</taxon>
        <taxon>Chromadorea</taxon>
        <taxon>Rhabditida</taxon>
        <taxon>Rhabditina</taxon>
        <taxon>Rhabditomorpha</taxon>
        <taxon>Rhabditoidea</taxon>
        <taxon>Rhabditidae</taxon>
        <taxon>Peloderinae</taxon>
        <taxon>Caenorhabditis</taxon>
    </lineage>
</organism>
<dbReference type="InParanoid" id="G0MB35"/>
<feature type="region of interest" description="Disordered" evidence="1">
    <location>
        <begin position="1"/>
        <end position="37"/>
    </location>
</feature>
<dbReference type="HOGENOM" id="CLU_2998398_0_0_1"/>
<accession>G0MB35</accession>
<gene>
    <name evidence="2" type="ORF">CAEBREN_08976</name>
</gene>
<dbReference type="EMBL" id="GL379788">
    <property type="protein sequence ID" value="EGT40506.1"/>
    <property type="molecule type" value="Genomic_DNA"/>
</dbReference>
<dbReference type="Proteomes" id="UP000008068">
    <property type="component" value="Unassembled WGS sequence"/>
</dbReference>
<reference evidence="3" key="1">
    <citation type="submission" date="2011-07" db="EMBL/GenBank/DDBJ databases">
        <authorList>
            <consortium name="Caenorhabditis brenneri Sequencing and Analysis Consortium"/>
            <person name="Wilson R.K."/>
        </authorList>
    </citation>
    <scope>NUCLEOTIDE SEQUENCE [LARGE SCALE GENOMIC DNA]</scope>
    <source>
        <strain evidence="3">PB2801</strain>
    </source>
</reference>
<name>G0MB35_CAEBE</name>
<dbReference type="AlphaFoldDB" id="G0MB35"/>
<proteinExistence type="predicted"/>
<sequence length="57" mass="6385">MHLSSDPHPSPPLLHSDHVTSLNKTLPKKPSKYDPIPLVPKHRLQIENKKVKVCNGS</sequence>
<keyword evidence="3" id="KW-1185">Reference proteome</keyword>
<evidence type="ECO:0000256" key="1">
    <source>
        <dbReference type="SAM" id="MobiDB-lite"/>
    </source>
</evidence>